<comment type="caution">
    <text evidence="1">The sequence shown here is derived from an EMBL/GenBank/DDBJ whole genome shotgun (WGS) entry which is preliminary data.</text>
</comment>
<reference evidence="1" key="1">
    <citation type="submission" date="2022-02" db="EMBL/GenBank/DDBJ databases">
        <title>Polaribacter sp. MSW13, isolated from seawater.</title>
        <authorList>
            <person name="Kristyanto S."/>
            <person name="Jung J."/>
            <person name="Jeon C.O."/>
        </authorList>
    </citation>
    <scope>NUCLEOTIDE SEQUENCE</scope>
    <source>
        <strain evidence="1">MSW13</strain>
    </source>
</reference>
<sequence length="159" mass="16549">MKNLKTLTLFIFAAILFSCSDSTDEELGLTGEGSLTAKIDGNDFASLKSTVAATVSNQVAAIQGSTSGGDYIRINIMNYTGVGTYNTGDAITNVNSISYGTISPITTWMSTFNIGNGTIKITEDTSTTMSGTFSFTGINSNAGNSTKTVTEGEFSAPKS</sequence>
<evidence type="ECO:0000313" key="2">
    <source>
        <dbReference type="Proteomes" id="UP001139369"/>
    </source>
</evidence>
<dbReference type="Pfam" id="PF19765">
    <property type="entry name" value="DUF6252"/>
    <property type="match status" value="1"/>
</dbReference>
<dbReference type="AlphaFoldDB" id="A0A9X2AK57"/>
<dbReference type="InterPro" id="IPR046219">
    <property type="entry name" value="DUF6252"/>
</dbReference>
<dbReference type="EMBL" id="JAKQYM010000008">
    <property type="protein sequence ID" value="MCI2229722.1"/>
    <property type="molecule type" value="Genomic_DNA"/>
</dbReference>
<protein>
    <submittedName>
        <fullName evidence="1">DUF6252 family protein</fullName>
    </submittedName>
</protein>
<proteinExistence type="predicted"/>
<accession>A0A9X2AK57</accession>
<dbReference type="RefSeq" id="WP_242178847.1">
    <property type="nucleotide sequence ID" value="NZ_JAKQYM010000008.1"/>
</dbReference>
<dbReference type="Proteomes" id="UP001139369">
    <property type="component" value="Unassembled WGS sequence"/>
</dbReference>
<name>A0A9X2AK57_9FLAO</name>
<evidence type="ECO:0000313" key="1">
    <source>
        <dbReference type="EMBL" id="MCI2229722.1"/>
    </source>
</evidence>
<gene>
    <name evidence="1" type="ORF">MC378_11140</name>
</gene>
<dbReference type="PROSITE" id="PS51257">
    <property type="entry name" value="PROKAR_LIPOPROTEIN"/>
    <property type="match status" value="1"/>
</dbReference>
<keyword evidence="2" id="KW-1185">Reference proteome</keyword>
<organism evidence="1 2">
    <name type="scientific">Polaribacter marinus</name>
    <dbReference type="NCBI Taxonomy" id="2916838"/>
    <lineage>
        <taxon>Bacteria</taxon>
        <taxon>Pseudomonadati</taxon>
        <taxon>Bacteroidota</taxon>
        <taxon>Flavobacteriia</taxon>
        <taxon>Flavobacteriales</taxon>
        <taxon>Flavobacteriaceae</taxon>
    </lineage>
</organism>